<evidence type="ECO:0000256" key="1">
    <source>
        <dbReference type="SAM" id="MobiDB-lite"/>
    </source>
</evidence>
<reference evidence="4" key="1">
    <citation type="submission" date="2017-02" db="EMBL/GenBank/DDBJ databases">
        <authorList>
            <person name="Varghese N."/>
            <person name="Submissions S."/>
        </authorList>
    </citation>
    <scope>NUCLEOTIDE SEQUENCE [LARGE SCALE GENOMIC DNA]</scope>
    <source>
        <strain evidence="4">SM117</strain>
    </source>
</reference>
<evidence type="ECO:0000313" key="3">
    <source>
        <dbReference type="EMBL" id="SLJ93532.1"/>
    </source>
</evidence>
<gene>
    <name evidence="3" type="ORF">SAMN06295987_102148</name>
</gene>
<dbReference type="AlphaFoldDB" id="A0A1U6HCM6"/>
<feature type="signal peptide" evidence="2">
    <location>
        <begin position="1"/>
        <end position="21"/>
    </location>
</feature>
<dbReference type="RefSeq" id="WP_054945053.1">
    <property type="nucleotide sequence ID" value="NZ_FVZE01000002.1"/>
</dbReference>
<name>A0A1U6HCM6_9SPHN</name>
<dbReference type="STRING" id="428990.SAMN06295987_102148"/>
<keyword evidence="4" id="KW-1185">Reference proteome</keyword>
<feature type="chain" id="PRO_5010541945" evidence="2">
    <location>
        <begin position="22"/>
        <end position="198"/>
    </location>
</feature>
<protein>
    <submittedName>
        <fullName evidence="3">Uncharacterized protein</fullName>
    </submittedName>
</protein>
<organism evidence="3 4">
    <name type="scientific">Novosphingobium mathurense</name>
    <dbReference type="NCBI Taxonomy" id="428990"/>
    <lineage>
        <taxon>Bacteria</taxon>
        <taxon>Pseudomonadati</taxon>
        <taxon>Pseudomonadota</taxon>
        <taxon>Alphaproteobacteria</taxon>
        <taxon>Sphingomonadales</taxon>
        <taxon>Sphingomonadaceae</taxon>
        <taxon>Novosphingobium</taxon>
    </lineage>
</organism>
<feature type="compositionally biased region" description="Basic and acidic residues" evidence="1">
    <location>
        <begin position="166"/>
        <end position="183"/>
    </location>
</feature>
<keyword evidence="2" id="KW-0732">Signal</keyword>
<proteinExistence type="predicted"/>
<accession>A0A1U6HCM6</accession>
<feature type="region of interest" description="Disordered" evidence="1">
    <location>
        <begin position="166"/>
        <end position="198"/>
    </location>
</feature>
<dbReference type="EMBL" id="FVZE01000002">
    <property type="protein sequence ID" value="SLJ93532.1"/>
    <property type="molecule type" value="Genomic_DNA"/>
</dbReference>
<sequence>MARLLTAAAALAALSAGLTFAAAPATAQEDDGEKVNQVIVFGDDPCPESSGNEITVCARKAEAERYRIPEPLRGVDAPKADAWTNRVEAYETVGAFGTMSCSPVGGGGSLGCTQKLIDQAYAEKANASDVKFSELIAAERAKRLSTIDADAAAQQKRVEAAEKAYLEQKERQQAETDAAEDKSGTATIATPVEEPADK</sequence>
<evidence type="ECO:0000256" key="2">
    <source>
        <dbReference type="SAM" id="SignalP"/>
    </source>
</evidence>
<dbReference type="Proteomes" id="UP000190989">
    <property type="component" value="Unassembled WGS sequence"/>
</dbReference>
<evidence type="ECO:0000313" key="4">
    <source>
        <dbReference type="Proteomes" id="UP000190989"/>
    </source>
</evidence>